<evidence type="ECO:0000313" key="19">
    <source>
        <dbReference type="EMBL" id="PNR46117.1"/>
    </source>
</evidence>
<keyword evidence="13" id="KW-0234">DNA repair</keyword>
<evidence type="ECO:0000256" key="12">
    <source>
        <dbReference type="ARBA" id="ARBA00023014"/>
    </source>
</evidence>
<keyword evidence="9" id="KW-0347">Helicase</keyword>
<dbReference type="GO" id="GO:0006289">
    <property type="term" value="P:nucleotide-excision repair"/>
    <property type="evidence" value="ECO:0000318"/>
    <property type="project" value="GO_Central"/>
</dbReference>
<evidence type="ECO:0000256" key="13">
    <source>
        <dbReference type="ARBA" id="ARBA00023204"/>
    </source>
</evidence>
<dbReference type="EMBL" id="ABEU02000010">
    <property type="protein sequence ID" value="PNR46117.1"/>
    <property type="molecule type" value="Genomic_DNA"/>
</dbReference>
<accession>A0A2K1JX49</accession>
<dbReference type="PaxDb" id="3218-PP1S95_66V6.1"/>
<keyword evidence="8" id="KW-0378">Hydrolase</keyword>
<dbReference type="OrthoDB" id="19182at2759"/>
<dbReference type="Gramene" id="Pp3c10_650V3.1">
    <property type="protein sequence ID" value="Pp3c10_650V3.1"/>
    <property type="gene ID" value="Pp3c10_650"/>
</dbReference>
<dbReference type="Pfam" id="PF06733">
    <property type="entry name" value="DEAD_2"/>
    <property type="match status" value="1"/>
</dbReference>
<dbReference type="FunFam" id="3.40.50.300:FF:000731">
    <property type="entry name" value="Fanconi anemia group J protein homolog"/>
    <property type="match status" value="1"/>
</dbReference>
<dbReference type="InterPro" id="IPR006554">
    <property type="entry name" value="Helicase-like_DEXD_c2"/>
</dbReference>
<evidence type="ECO:0000256" key="1">
    <source>
        <dbReference type="ARBA" id="ARBA00001966"/>
    </source>
</evidence>
<keyword evidence="21" id="KW-1185">Reference proteome</keyword>
<feature type="domain" description="Helicase ATP-binding" evidence="18">
    <location>
        <begin position="11"/>
        <end position="328"/>
    </location>
</feature>
<dbReference type="PROSITE" id="PS51193">
    <property type="entry name" value="HELICASE_ATP_BIND_2"/>
    <property type="match status" value="1"/>
</dbReference>
<evidence type="ECO:0000313" key="20">
    <source>
        <dbReference type="EnsemblPlants" id="Pp3c10_650V3.1"/>
    </source>
</evidence>
<organism evidence="19">
    <name type="scientific">Physcomitrium patens</name>
    <name type="common">Spreading-leaved earth moss</name>
    <name type="synonym">Physcomitrella patens</name>
    <dbReference type="NCBI Taxonomy" id="3218"/>
    <lineage>
        <taxon>Eukaryota</taxon>
        <taxon>Viridiplantae</taxon>
        <taxon>Streptophyta</taxon>
        <taxon>Embryophyta</taxon>
        <taxon>Bryophyta</taxon>
        <taxon>Bryophytina</taxon>
        <taxon>Bryopsida</taxon>
        <taxon>Funariidae</taxon>
        <taxon>Funariales</taxon>
        <taxon>Funariaceae</taxon>
        <taxon>Physcomitrium</taxon>
    </lineage>
</organism>
<name>A0A2K1JX49_PHYPA</name>
<dbReference type="GO" id="GO:0005634">
    <property type="term" value="C:nucleus"/>
    <property type="evidence" value="ECO:0000318"/>
    <property type="project" value="GO_Central"/>
</dbReference>
<dbReference type="InterPro" id="IPR014013">
    <property type="entry name" value="Helic_SF1/SF2_ATP-bd_DinG/Rad3"/>
</dbReference>
<evidence type="ECO:0000256" key="16">
    <source>
        <dbReference type="ARBA" id="ARBA00082714"/>
    </source>
</evidence>
<evidence type="ECO:0000256" key="10">
    <source>
        <dbReference type="ARBA" id="ARBA00022840"/>
    </source>
</evidence>
<evidence type="ECO:0000256" key="15">
    <source>
        <dbReference type="ARBA" id="ARBA00023242"/>
    </source>
</evidence>
<reference evidence="20" key="3">
    <citation type="submission" date="2020-12" db="UniProtKB">
        <authorList>
            <consortium name="EnsemblPlants"/>
        </authorList>
    </citation>
    <scope>IDENTIFICATION</scope>
</reference>
<dbReference type="PANTHER" id="PTHR11472">
    <property type="entry name" value="DNA REPAIR DEAD HELICASE RAD3/XP-D SUBFAMILY MEMBER"/>
    <property type="match status" value="1"/>
</dbReference>
<dbReference type="GO" id="GO:0003678">
    <property type="term" value="F:DNA helicase activity"/>
    <property type="evidence" value="ECO:0000318"/>
    <property type="project" value="GO_Central"/>
</dbReference>
<dbReference type="SMART" id="SM00488">
    <property type="entry name" value="DEXDc2"/>
    <property type="match status" value="1"/>
</dbReference>
<keyword evidence="11" id="KW-0408">Iron</keyword>
<evidence type="ECO:0000256" key="17">
    <source>
        <dbReference type="SAM" id="MobiDB-lite"/>
    </source>
</evidence>
<dbReference type="InterPro" id="IPR045028">
    <property type="entry name" value="DinG/Rad3-like"/>
</dbReference>
<evidence type="ECO:0000256" key="11">
    <source>
        <dbReference type="ARBA" id="ARBA00023004"/>
    </source>
</evidence>
<keyword evidence="14" id="KW-0413">Isomerase</keyword>
<evidence type="ECO:0000256" key="2">
    <source>
        <dbReference type="ARBA" id="ARBA00004123"/>
    </source>
</evidence>
<evidence type="ECO:0000256" key="6">
    <source>
        <dbReference type="ARBA" id="ARBA00022741"/>
    </source>
</evidence>
<keyword evidence="10" id="KW-0067">ATP-binding</keyword>
<proteinExistence type="inferred from homology"/>
<comment type="similarity">
    <text evidence="3">Belongs to the DEAD box helicase family. DEAH subfamily.</text>
</comment>
<keyword evidence="12" id="KW-0411">Iron-sulfur</keyword>
<feature type="region of interest" description="Disordered" evidence="17">
    <location>
        <begin position="613"/>
        <end position="638"/>
    </location>
</feature>
<sequence length="1333" mass="148129">MSLPHPSLRICGIPVDFPYKPYGTQLAFMGKVLAALEQSRHSHRSCSVNALLESPTGSGKTLALLCATLAWQKQFPALPLLPSAPADPLLAGGGFIVDEPLSGRQLGGEDTPAVKAPIAGRSNTQKSKNRKVPMIYYASRTHTQITQVIRELRKTKYHVSMAVLGARKHYCTNKSVVRKNNVDEDCKLLMKDEERSCPHFKNVMKLKSHPSLQKGGANNIHDIEDLVELGHKVKGCAYFAARALATEADIVFCPYNYILDPIIRSAMEVNLQGAIVVLDEAHNIEDVAREAGSIDLETSLLQDLRLELEQLATSDETSDIYSPLLEMVQAWLDWIYHQEKCLSKLDFEHYASSWRGSKAIQELRLAGTCLETFQVLLECSKKAIGAASNPDETVNHLSGRATIAIEGLFSALKFMLQENGRRAGDYQLVVRRFVKRDEGLAVTGWVTTVSLWCLNPGVVFEDIASVTRSIILTSGTLSPMDSFASELGIPFEFQMEAPHVVDMEKQVWAAAVSTGPDNVSLNASYKNADGYSFQDALGVVLEEVFKVVPDGALTFFPSYKFLDKLCARWKSTGQWGRLSSVKELFLEPRGNNDQFELILQDFYNSINSDRTPGRNRKVGVEKNRDVKTRGTPRSTGRKAGGAAFLAVCRGKVSEGIDFSDRNARIVVVVGIPFPNVKDIQVTLKKQYNQENRVIKKLLSGDEWYCQQTFRALNQAVGRCIRHRNDYGAILLLDDRFKRPGNIQYMSKWLRNSIRQYESFRDSLDGLKEFFKGFESSSDVTQELCIVPTVKSDLVSSRKAKLSIISSTKKPDNQPSLRGYITKARKPSIEVSFEESNARIPTSNEQTNKEDWRKAPEFLAEQISNYSVAQTIQVPVTIESVDPEIAQQNVLASVVSNNVGRDYKIMSSRINTAFKAMENDPEHRGHGNSLGIESGLEILTPIQSSRIDAAAMTSSEKALDLVNCEEIPSADNLFVESSLNCLGQNSVKHSLKRKMDLRNEDISLDMSANSLKGSHSLPQGSPAQLGCRPCEDIKSHYRFQVGGSAGSLDKSIFDRPHGQCICDSHSEGTLACLVESSPCFSKMDLIHACSHEVARQQEVFEAGGKNVKVQCSSPLSAVNKGFQHGERSTEINLRVDSELTASGSGEAQNDLNVAILCGRCFHHLSHYAKVVYETFNKSYLATIHRGDNHRTNIPMLLMEYHNLQASVKEKLYSSSSRGSDSSYDANINVSPNVGVWIREDGCVYEHIFCPSCEDQSICVGVHVVACDKVNLSLMDKVVFFEEYVKVNRMCQKQKMQQSQEHQAQLSTYSNSSENVKTRITTPAKAKLKLQRTKL</sequence>
<dbReference type="Pfam" id="PF13307">
    <property type="entry name" value="Helicase_C_2"/>
    <property type="match status" value="1"/>
</dbReference>
<dbReference type="Gramene" id="Pp3c10_650V3.7">
    <property type="protein sequence ID" value="Pp3c10_650V3.7"/>
    <property type="gene ID" value="Pp3c10_650"/>
</dbReference>
<dbReference type="GO" id="GO:1990918">
    <property type="term" value="P:double-strand break repair involved in meiotic recombination"/>
    <property type="evidence" value="ECO:0000318"/>
    <property type="project" value="GO_Central"/>
</dbReference>
<dbReference type="Gene3D" id="3.40.50.300">
    <property type="entry name" value="P-loop containing nucleotide triphosphate hydrolases"/>
    <property type="match status" value="2"/>
</dbReference>
<dbReference type="GO" id="GO:0003677">
    <property type="term" value="F:DNA binding"/>
    <property type="evidence" value="ECO:0007669"/>
    <property type="project" value="InterPro"/>
</dbReference>
<dbReference type="SUPFAM" id="SSF52540">
    <property type="entry name" value="P-loop containing nucleoside triphosphate hydrolases"/>
    <property type="match status" value="1"/>
</dbReference>
<dbReference type="PANTHER" id="PTHR11472:SF47">
    <property type="entry name" value="FANCONI ANEMIA GROUP J PROTEIN"/>
    <property type="match status" value="1"/>
</dbReference>
<dbReference type="RefSeq" id="XP_024386140.1">
    <property type="nucleotide sequence ID" value="XM_024530372.2"/>
</dbReference>
<dbReference type="InterPro" id="IPR027417">
    <property type="entry name" value="P-loop_NTPase"/>
</dbReference>
<keyword evidence="15" id="KW-0539">Nucleus</keyword>
<dbReference type="GeneID" id="112287422"/>
<gene>
    <name evidence="20" type="primary">LOC112287422</name>
    <name evidence="19" type="ORF">PHYPA_013236</name>
</gene>
<dbReference type="InterPro" id="IPR006555">
    <property type="entry name" value="ATP-dep_Helicase_C"/>
</dbReference>
<dbReference type="Proteomes" id="UP000006727">
    <property type="component" value="Chromosome 10"/>
</dbReference>
<dbReference type="GO" id="GO:0051539">
    <property type="term" value="F:4 iron, 4 sulfur cluster binding"/>
    <property type="evidence" value="ECO:0007669"/>
    <property type="project" value="UniProtKB-KW"/>
</dbReference>
<dbReference type="InterPro" id="IPR010614">
    <property type="entry name" value="RAD3-like_helicase_DEAD"/>
</dbReference>
<dbReference type="FunCoup" id="A0A2K1JX49">
    <property type="interactions" value="1024"/>
</dbReference>
<evidence type="ECO:0000256" key="8">
    <source>
        <dbReference type="ARBA" id="ARBA00022801"/>
    </source>
</evidence>
<dbReference type="STRING" id="3218.A0A2K1JX49"/>
<keyword evidence="7" id="KW-0227">DNA damage</keyword>
<evidence type="ECO:0000313" key="21">
    <source>
        <dbReference type="Proteomes" id="UP000006727"/>
    </source>
</evidence>
<feature type="compositionally biased region" description="Basic and acidic residues" evidence="17">
    <location>
        <begin position="618"/>
        <end position="628"/>
    </location>
</feature>
<reference evidence="19 21" key="2">
    <citation type="journal article" date="2018" name="Plant J.">
        <title>The Physcomitrella patens chromosome-scale assembly reveals moss genome structure and evolution.</title>
        <authorList>
            <person name="Lang D."/>
            <person name="Ullrich K.K."/>
            <person name="Murat F."/>
            <person name="Fuchs J."/>
            <person name="Jenkins J."/>
            <person name="Haas F.B."/>
            <person name="Piednoel M."/>
            <person name="Gundlach H."/>
            <person name="Van Bel M."/>
            <person name="Meyberg R."/>
            <person name="Vives C."/>
            <person name="Morata J."/>
            <person name="Symeonidi A."/>
            <person name="Hiss M."/>
            <person name="Muchero W."/>
            <person name="Kamisugi Y."/>
            <person name="Saleh O."/>
            <person name="Blanc G."/>
            <person name="Decker E.L."/>
            <person name="van Gessel N."/>
            <person name="Grimwood J."/>
            <person name="Hayes R.D."/>
            <person name="Graham S.W."/>
            <person name="Gunter L.E."/>
            <person name="McDaniel S.F."/>
            <person name="Hoernstein S.N.W."/>
            <person name="Larsson A."/>
            <person name="Li F.W."/>
            <person name="Perroud P.F."/>
            <person name="Phillips J."/>
            <person name="Ranjan P."/>
            <person name="Rokshar D.S."/>
            <person name="Rothfels C.J."/>
            <person name="Schneider L."/>
            <person name="Shu S."/>
            <person name="Stevenson D.W."/>
            <person name="Thummler F."/>
            <person name="Tillich M."/>
            <person name="Villarreal Aguilar J.C."/>
            <person name="Widiez T."/>
            <person name="Wong G.K."/>
            <person name="Wymore A."/>
            <person name="Zhang Y."/>
            <person name="Zimmer A.D."/>
            <person name="Quatrano R.S."/>
            <person name="Mayer K.F.X."/>
            <person name="Goodstein D."/>
            <person name="Casacuberta J.M."/>
            <person name="Vandepoele K."/>
            <person name="Reski R."/>
            <person name="Cuming A.C."/>
            <person name="Tuskan G.A."/>
            <person name="Maumus F."/>
            <person name="Salse J."/>
            <person name="Schmutz J."/>
            <person name="Rensing S.A."/>
        </authorList>
    </citation>
    <scope>NUCLEOTIDE SEQUENCE [LARGE SCALE GENOMIC DNA]</scope>
    <source>
        <strain evidence="20 21">cv. Gransden 2004</strain>
    </source>
</reference>
<reference evidence="19 21" key="1">
    <citation type="journal article" date="2008" name="Science">
        <title>The Physcomitrella genome reveals evolutionary insights into the conquest of land by plants.</title>
        <authorList>
            <person name="Rensing S."/>
            <person name="Lang D."/>
            <person name="Zimmer A."/>
            <person name="Terry A."/>
            <person name="Salamov A."/>
            <person name="Shapiro H."/>
            <person name="Nishiyama T."/>
            <person name="Perroud P.-F."/>
            <person name="Lindquist E."/>
            <person name="Kamisugi Y."/>
            <person name="Tanahashi T."/>
            <person name="Sakakibara K."/>
            <person name="Fujita T."/>
            <person name="Oishi K."/>
            <person name="Shin-I T."/>
            <person name="Kuroki Y."/>
            <person name="Toyoda A."/>
            <person name="Suzuki Y."/>
            <person name="Hashimoto A."/>
            <person name="Yamaguchi K."/>
            <person name="Sugano A."/>
            <person name="Kohara Y."/>
            <person name="Fujiyama A."/>
            <person name="Anterola A."/>
            <person name="Aoki S."/>
            <person name="Ashton N."/>
            <person name="Barbazuk W.B."/>
            <person name="Barker E."/>
            <person name="Bennetzen J."/>
            <person name="Bezanilla M."/>
            <person name="Blankenship R."/>
            <person name="Cho S.H."/>
            <person name="Dutcher S."/>
            <person name="Estelle M."/>
            <person name="Fawcett J.A."/>
            <person name="Gundlach H."/>
            <person name="Hanada K."/>
            <person name="Heyl A."/>
            <person name="Hicks K.A."/>
            <person name="Hugh J."/>
            <person name="Lohr M."/>
            <person name="Mayer K."/>
            <person name="Melkozernov A."/>
            <person name="Murata T."/>
            <person name="Nelson D."/>
            <person name="Pils B."/>
            <person name="Prigge M."/>
            <person name="Reiss B."/>
            <person name="Renner T."/>
            <person name="Rombauts S."/>
            <person name="Rushton P."/>
            <person name="Sanderfoot A."/>
            <person name="Schween G."/>
            <person name="Shiu S.-H."/>
            <person name="Stueber K."/>
            <person name="Theodoulou F.L."/>
            <person name="Tu H."/>
            <person name="Van de Peer Y."/>
            <person name="Verrier P.J."/>
            <person name="Waters E."/>
            <person name="Wood A."/>
            <person name="Yang L."/>
            <person name="Cove D."/>
            <person name="Cuming A."/>
            <person name="Hasebe M."/>
            <person name="Lucas S."/>
            <person name="Mishler D.B."/>
            <person name="Reski R."/>
            <person name="Grigoriev I."/>
            <person name="Quatrano R.S."/>
            <person name="Boore J.L."/>
        </authorList>
    </citation>
    <scope>NUCLEOTIDE SEQUENCE [LARGE SCALE GENOMIC DNA]</scope>
    <source>
        <strain evidence="20 21">cv. Gransden 2004</strain>
    </source>
</reference>
<comment type="cofactor">
    <cofactor evidence="1">
        <name>[4Fe-4S] cluster</name>
        <dbReference type="ChEBI" id="CHEBI:49883"/>
    </cofactor>
</comment>
<dbReference type="EnsemblPlants" id="Pp3c10_650V3.1">
    <property type="protein sequence ID" value="Pp3c10_650V3.1"/>
    <property type="gene ID" value="Pp3c10_650"/>
</dbReference>
<keyword evidence="5" id="KW-0479">Metal-binding</keyword>
<dbReference type="GO" id="GO:0046872">
    <property type="term" value="F:metal ion binding"/>
    <property type="evidence" value="ECO:0007669"/>
    <property type="project" value="UniProtKB-KW"/>
</dbReference>
<evidence type="ECO:0000259" key="18">
    <source>
        <dbReference type="PROSITE" id="PS51193"/>
    </source>
</evidence>
<comment type="subcellular location">
    <subcellularLocation>
        <location evidence="2">Nucleus</location>
    </subcellularLocation>
</comment>
<evidence type="ECO:0000256" key="5">
    <source>
        <dbReference type="ARBA" id="ARBA00022723"/>
    </source>
</evidence>
<dbReference type="GO" id="GO:0016818">
    <property type="term" value="F:hydrolase activity, acting on acid anhydrides, in phosphorus-containing anhydrides"/>
    <property type="evidence" value="ECO:0007669"/>
    <property type="project" value="InterPro"/>
</dbReference>
<dbReference type="KEGG" id="ppp:112287422"/>
<dbReference type="EnsemblPlants" id="Pp3c10_650V3.7">
    <property type="protein sequence ID" value="Pp3c10_650V3.7"/>
    <property type="gene ID" value="Pp3c10_650"/>
</dbReference>
<evidence type="ECO:0000256" key="4">
    <source>
        <dbReference type="ARBA" id="ARBA00022485"/>
    </source>
</evidence>
<protein>
    <recommendedName>
        <fullName evidence="16">DNA 5'-3' helicase FANCJ</fullName>
    </recommendedName>
</protein>
<dbReference type="SMART" id="SM00491">
    <property type="entry name" value="HELICc2"/>
    <property type="match status" value="1"/>
</dbReference>
<keyword evidence="6" id="KW-0547">Nucleotide-binding</keyword>
<keyword evidence="4" id="KW-0004">4Fe-4S</keyword>
<dbReference type="GO" id="GO:0005524">
    <property type="term" value="F:ATP binding"/>
    <property type="evidence" value="ECO:0007669"/>
    <property type="project" value="UniProtKB-KW"/>
</dbReference>
<evidence type="ECO:0000256" key="9">
    <source>
        <dbReference type="ARBA" id="ARBA00022806"/>
    </source>
</evidence>
<evidence type="ECO:0000256" key="7">
    <source>
        <dbReference type="ARBA" id="ARBA00022763"/>
    </source>
</evidence>
<evidence type="ECO:0000256" key="14">
    <source>
        <dbReference type="ARBA" id="ARBA00023235"/>
    </source>
</evidence>
<evidence type="ECO:0000256" key="3">
    <source>
        <dbReference type="ARBA" id="ARBA00008792"/>
    </source>
</evidence>
<dbReference type="CDD" id="cd18788">
    <property type="entry name" value="SF2_C_XPD"/>
    <property type="match status" value="1"/>
</dbReference>